<dbReference type="InterPro" id="IPR021757">
    <property type="entry name" value="Ribosomal_mL46_N"/>
</dbReference>
<dbReference type="PANTHER" id="PTHR13124">
    <property type="entry name" value="39S RIBOSOMAL PROTEIN L46, MITOCHONDRIAL PRECURSOR-RELATED"/>
    <property type="match status" value="1"/>
</dbReference>
<dbReference type="GO" id="GO:0005762">
    <property type="term" value="C:mitochondrial large ribosomal subunit"/>
    <property type="evidence" value="ECO:0007669"/>
    <property type="project" value="TreeGrafter"/>
</dbReference>
<keyword evidence="5" id="KW-0496">Mitochondrion</keyword>
<dbReference type="InterPro" id="IPR040008">
    <property type="entry name" value="Ribosomal_mL46"/>
</dbReference>
<protein>
    <recommendedName>
        <fullName evidence="7">Large ribosomal subunit protein mL46</fullName>
    </recommendedName>
</protein>
<name>A0A9N8HGD5_9STRA</name>
<evidence type="ECO:0000313" key="11">
    <source>
        <dbReference type="Proteomes" id="UP001153069"/>
    </source>
</evidence>
<keyword evidence="6" id="KW-0687">Ribonucleoprotein</keyword>
<evidence type="ECO:0000256" key="8">
    <source>
        <dbReference type="SAM" id="MobiDB-lite"/>
    </source>
</evidence>
<dbReference type="PANTHER" id="PTHR13124:SF12">
    <property type="entry name" value="LARGE RIBOSOMAL SUBUNIT PROTEIN ML46"/>
    <property type="match status" value="1"/>
</dbReference>
<reference evidence="10" key="1">
    <citation type="submission" date="2020-06" db="EMBL/GenBank/DDBJ databases">
        <authorList>
            <consortium name="Plant Systems Biology data submission"/>
        </authorList>
    </citation>
    <scope>NUCLEOTIDE SEQUENCE</scope>
    <source>
        <strain evidence="10">D6</strain>
    </source>
</reference>
<proteinExistence type="inferred from homology"/>
<dbReference type="EMBL" id="CAICTM010000478">
    <property type="protein sequence ID" value="CAB9511315.1"/>
    <property type="molecule type" value="Genomic_DNA"/>
</dbReference>
<evidence type="ECO:0000256" key="6">
    <source>
        <dbReference type="ARBA" id="ARBA00023274"/>
    </source>
</evidence>
<dbReference type="SUPFAM" id="SSF55811">
    <property type="entry name" value="Nudix"/>
    <property type="match status" value="1"/>
</dbReference>
<gene>
    <name evidence="10" type="ORF">SEMRO_479_G151170.1</name>
</gene>
<sequence>MASITRTALMRTAPARYATTVEGVKRQLLTSSSTQAVNNNPLNIMLPVTRSFSSSTHEAYWKEKKASKRFRTEQYAKQQANKAKVERRRDGKPKHARRKQFESWFKPKQAMEAYSNRQAKRVGMEWKLQVAVLLERLPVVLPDKPQWEGDYEVLRTYLDQFGRDYPEWLFGKQDEIMEIEDLTDEAFLENHLPRGFVPAPRETEADLNGDVRTLDRRLKTRVFLAVKDTAPSGDEVWQLPTVAVEDGETLLQTAKRAISDKVGDGLDVWYASNCPMAVDVQVFEGEEQGDGYFGTKTFFMPVQYDEGTLSQEDIFVKDFAWLEKSELVDRMKEQHGEEPSKLYHYMLPTEV</sequence>
<feature type="domain" description="Large ribosomal subunit protein mL46 N-terminal" evidence="9">
    <location>
        <begin position="126"/>
        <end position="182"/>
    </location>
</feature>
<dbReference type="InterPro" id="IPR015797">
    <property type="entry name" value="NUDIX_hydrolase-like_dom_sf"/>
</dbReference>
<dbReference type="AlphaFoldDB" id="A0A9N8HGD5"/>
<dbReference type="InterPro" id="IPR033650">
    <property type="entry name" value="Ribosomal_mL46_NUDIX"/>
</dbReference>
<evidence type="ECO:0000256" key="2">
    <source>
        <dbReference type="ARBA" id="ARBA00009070"/>
    </source>
</evidence>
<keyword evidence="4 10" id="KW-0689">Ribosomal protein</keyword>
<comment type="subcellular location">
    <subcellularLocation>
        <location evidence="1">Mitochondrion</location>
    </subcellularLocation>
</comment>
<evidence type="ECO:0000259" key="9">
    <source>
        <dbReference type="Pfam" id="PF11788"/>
    </source>
</evidence>
<feature type="region of interest" description="Disordered" evidence="8">
    <location>
        <begin position="73"/>
        <end position="99"/>
    </location>
</feature>
<comment type="similarity">
    <text evidence="2">Belongs to the mitochondrion-specific ribosomal protein mL46 family.</text>
</comment>
<dbReference type="Proteomes" id="UP001153069">
    <property type="component" value="Unassembled WGS sequence"/>
</dbReference>
<dbReference type="Pfam" id="PF11788">
    <property type="entry name" value="MRP-L46"/>
    <property type="match status" value="1"/>
</dbReference>
<evidence type="ECO:0000256" key="5">
    <source>
        <dbReference type="ARBA" id="ARBA00023128"/>
    </source>
</evidence>
<evidence type="ECO:0000256" key="7">
    <source>
        <dbReference type="ARBA" id="ARBA00035190"/>
    </source>
</evidence>
<evidence type="ECO:0000256" key="4">
    <source>
        <dbReference type="ARBA" id="ARBA00022980"/>
    </source>
</evidence>
<organism evidence="10 11">
    <name type="scientific">Seminavis robusta</name>
    <dbReference type="NCBI Taxonomy" id="568900"/>
    <lineage>
        <taxon>Eukaryota</taxon>
        <taxon>Sar</taxon>
        <taxon>Stramenopiles</taxon>
        <taxon>Ochrophyta</taxon>
        <taxon>Bacillariophyta</taxon>
        <taxon>Bacillariophyceae</taxon>
        <taxon>Bacillariophycidae</taxon>
        <taxon>Naviculales</taxon>
        <taxon>Naviculaceae</taxon>
        <taxon>Seminavis</taxon>
    </lineage>
</organism>
<evidence type="ECO:0000313" key="10">
    <source>
        <dbReference type="EMBL" id="CAB9511315.1"/>
    </source>
</evidence>
<dbReference type="OrthoDB" id="414075at2759"/>
<evidence type="ECO:0000256" key="1">
    <source>
        <dbReference type="ARBA" id="ARBA00004173"/>
    </source>
</evidence>
<dbReference type="CDD" id="cd04661">
    <property type="entry name" value="NUDIX_MRP_L46"/>
    <property type="match status" value="1"/>
</dbReference>
<accession>A0A9N8HGD5</accession>
<comment type="caution">
    <text evidence="10">The sequence shown here is derived from an EMBL/GenBank/DDBJ whole genome shotgun (WGS) entry which is preliminary data.</text>
</comment>
<keyword evidence="11" id="KW-1185">Reference proteome</keyword>
<keyword evidence="3" id="KW-0809">Transit peptide</keyword>
<dbReference type="Gene3D" id="3.90.79.10">
    <property type="entry name" value="Nucleoside Triphosphate Pyrophosphohydrolase"/>
    <property type="match status" value="1"/>
</dbReference>
<evidence type="ECO:0000256" key="3">
    <source>
        <dbReference type="ARBA" id="ARBA00022946"/>
    </source>
</evidence>
<dbReference type="GO" id="GO:0003735">
    <property type="term" value="F:structural constituent of ribosome"/>
    <property type="evidence" value="ECO:0007669"/>
    <property type="project" value="InterPro"/>
</dbReference>